<feature type="chain" id="PRO_5047066325" evidence="2">
    <location>
        <begin position="22"/>
        <end position="246"/>
    </location>
</feature>
<organism evidence="3 4">
    <name type="scientific">Paenibacillus hodogayensis</name>
    <dbReference type="NCBI Taxonomy" id="279208"/>
    <lineage>
        <taxon>Bacteria</taxon>
        <taxon>Bacillati</taxon>
        <taxon>Bacillota</taxon>
        <taxon>Bacilli</taxon>
        <taxon>Bacillales</taxon>
        <taxon>Paenibacillaceae</taxon>
        <taxon>Paenibacillus</taxon>
    </lineage>
</organism>
<reference evidence="3 4" key="1">
    <citation type="submission" date="2024-09" db="EMBL/GenBank/DDBJ databases">
        <authorList>
            <person name="Sun Q."/>
            <person name="Mori K."/>
        </authorList>
    </citation>
    <scope>NUCLEOTIDE SEQUENCE [LARGE SCALE GENOMIC DNA]</scope>
    <source>
        <strain evidence="3 4">JCM 12520</strain>
    </source>
</reference>
<feature type="signal peptide" evidence="2">
    <location>
        <begin position="1"/>
        <end position="21"/>
    </location>
</feature>
<keyword evidence="4" id="KW-1185">Reference proteome</keyword>
<dbReference type="RefSeq" id="WP_344902647.1">
    <property type="nucleotide sequence ID" value="NZ_BAAAYO010000001.1"/>
</dbReference>
<name>A0ABV5VXG3_9BACL</name>
<gene>
    <name evidence="3" type="ORF">ACFFNY_15660</name>
</gene>
<evidence type="ECO:0000256" key="1">
    <source>
        <dbReference type="SAM" id="MobiDB-lite"/>
    </source>
</evidence>
<comment type="caution">
    <text evidence="3">The sequence shown here is derived from an EMBL/GenBank/DDBJ whole genome shotgun (WGS) entry which is preliminary data.</text>
</comment>
<evidence type="ECO:0000313" key="4">
    <source>
        <dbReference type="Proteomes" id="UP001589619"/>
    </source>
</evidence>
<feature type="compositionally biased region" description="Basic and acidic residues" evidence="1">
    <location>
        <begin position="94"/>
        <end position="110"/>
    </location>
</feature>
<dbReference type="EMBL" id="JBHMAG010000012">
    <property type="protein sequence ID" value="MFB9753001.1"/>
    <property type="molecule type" value="Genomic_DNA"/>
</dbReference>
<evidence type="ECO:0000313" key="3">
    <source>
        <dbReference type="EMBL" id="MFB9753001.1"/>
    </source>
</evidence>
<sequence length="246" mass="26646">MKLRRNFRLWGVAILMGAVCAGCNTTKAVSENPLSLAVASASEKGAAVTEQNRAPATGQQPADVQQTVENAVLPDQTPQVTQNPEPPQQQPSSSDKKVQTSETKPKDNKAEAPAIEPYDVKKPSLMGIRLTDTRKAVVQKFNKPNSEFEMDDETDPIAVYEYDGFIVGFNSADTVEFVEITSKDVNPGLNGLRLGQKVKDAEAALGKPDTNTNYALHYKAGKTVLKLDIDPKSEAIQSIKLFAGRS</sequence>
<dbReference type="Proteomes" id="UP001589619">
    <property type="component" value="Unassembled WGS sequence"/>
</dbReference>
<protein>
    <submittedName>
        <fullName evidence="3">DUF4309 domain-containing protein</fullName>
    </submittedName>
</protein>
<proteinExistence type="predicted"/>
<accession>A0ABV5VXG3</accession>
<feature type="region of interest" description="Disordered" evidence="1">
    <location>
        <begin position="76"/>
        <end position="114"/>
    </location>
</feature>
<evidence type="ECO:0000256" key="2">
    <source>
        <dbReference type="SAM" id="SignalP"/>
    </source>
</evidence>
<keyword evidence="2" id="KW-0732">Signal</keyword>